<protein>
    <submittedName>
        <fullName evidence="6">Phenylacetaldehyde dehydrogenase</fullName>
        <ecNumber evidence="6">1.2.1.39</ecNumber>
    </submittedName>
</protein>
<dbReference type="GO" id="GO:0008957">
    <property type="term" value="F:phenylacetaldehyde dehydrogenase (NAD+) activity"/>
    <property type="evidence" value="ECO:0007669"/>
    <property type="project" value="UniProtKB-EC"/>
</dbReference>
<dbReference type="FunFam" id="3.40.309.10:FF:000012">
    <property type="entry name" value="Betaine aldehyde dehydrogenase"/>
    <property type="match status" value="1"/>
</dbReference>
<dbReference type="InterPro" id="IPR016161">
    <property type="entry name" value="Ald_DH/histidinol_DH"/>
</dbReference>
<dbReference type="EMBL" id="FXAN01000057">
    <property type="protein sequence ID" value="SMG00562.1"/>
    <property type="molecule type" value="Genomic_DNA"/>
</dbReference>
<comment type="similarity">
    <text evidence="1 4">Belongs to the aldehyde dehydrogenase family.</text>
</comment>
<dbReference type="InterPro" id="IPR016162">
    <property type="entry name" value="Ald_DH_N"/>
</dbReference>
<evidence type="ECO:0000256" key="4">
    <source>
        <dbReference type="RuleBase" id="RU003345"/>
    </source>
</evidence>
<proteinExistence type="inferred from homology"/>
<dbReference type="PROSITE" id="PS00687">
    <property type="entry name" value="ALDEHYDE_DEHYDR_GLU"/>
    <property type="match status" value="1"/>
</dbReference>
<dbReference type="AlphaFoldDB" id="A0A238H5M4"/>
<dbReference type="PROSITE" id="PS00070">
    <property type="entry name" value="ALDEHYDE_DEHYDR_CYS"/>
    <property type="match status" value="1"/>
</dbReference>
<sequence length="501" mass="53407">MNLSDLSTQYHHRSEFLARRTFGNWIDGRICEPRSGRYLSVVDPATEKTIAQAAASDARDVDAAVAAARRAFDSGDWPRMRPADREKLLYQFAELIERHADELAAIETLETGKLVGIARAIDVQGGAEFVRYMAGWATKIEGSTLDTSIAVPAGTEYFAYTRREALGVVGAIVPWNFPLAIALWKVATALACGCTVVLKPSEETPLTALYAAELAQQAGLPAGVLNVVTGTGAEAGAALVAHPGIDKITFTGSVGAGKTIGHAALDRLARFTLELGGKSPLIVLDDADPDAAARGAAQGIFFNQGQVCTAGSRVYVQKRLYERVVSGIAAAAESMKIGSGFDPDVQIGALVSKPHFERVLAHVDAAREEGATLVTGGTRALDSGYFVKPTVFVNATPSMRIVREEVFGPVVTVAPFDTVDEALRLANDTDFGLAASVWSQNLSLVHRIVPRLKAGIVWVNAHNMLDSNLPFGGFKQSGYGRELGRAALEQFTELKSVCIAH</sequence>
<dbReference type="SUPFAM" id="SSF53720">
    <property type="entry name" value="ALDH-like"/>
    <property type="match status" value="1"/>
</dbReference>
<dbReference type="Proteomes" id="UP000198460">
    <property type="component" value="Unassembled WGS sequence"/>
</dbReference>
<evidence type="ECO:0000259" key="5">
    <source>
        <dbReference type="Pfam" id="PF00171"/>
    </source>
</evidence>
<evidence type="ECO:0000313" key="6">
    <source>
        <dbReference type="EMBL" id="SMG00562.1"/>
    </source>
</evidence>
<organism evidence="6 7">
    <name type="scientific">Burkholderia singularis</name>
    <dbReference type="NCBI Taxonomy" id="1503053"/>
    <lineage>
        <taxon>Bacteria</taxon>
        <taxon>Pseudomonadati</taxon>
        <taxon>Pseudomonadota</taxon>
        <taxon>Betaproteobacteria</taxon>
        <taxon>Burkholderiales</taxon>
        <taxon>Burkholderiaceae</taxon>
        <taxon>Burkholderia</taxon>
        <taxon>pseudomallei group</taxon>
    </lineage>
</organism>
<dbReference type="InterPro" id="IPR016160">
    <property type="entry name" value="Ald_DH_CS_CYS"/>
</dbReference>
<dbReference type="Pfam" id="PF00171">
    <property type="entry name" value="Aldedh"/>
    <property type="match status" value="1"/>
</dbReference>
<accession>A0A238H5M4</accession>
<dbReference type="RefSeq" id="WP_089340731.1">
    <property type="nucleotide sequence ID" value="NZ_FXAN01000057.1"/>
</dbReference>
<name>A0A238H5M4_9BURK</name>
<dbReference type="Gene3D" id="3.40.309.10">
    <property type="entry name" value="Aldehyde Dehydrogenase, Chain A, domain 2"/>
    <property type="match status" value="1"/>
</dbReference>
<reference evidence="6 7" key="1">
    <citation type="submission" date="2017-04" db="EMBL/GenBank/DDBJ databases">
        <authorList>
            <person name="Afonso C.L."/>
            <person name="Miller P.J."/>
            <person name="Scott M.A."/>
            <person name="Spackman E."/>
            <person name="Goraichik I."/>
            <person name="Dimitrov K.M."/>
            <person name="Suarez D.L."/>
            <person name="Swayne D.E."/>
        </authorList>
    </citation>
    <scope>NUCLEOTIDE SEQUENCE [LARGE SCALE GENOMIC DNA]</scope>
    <source>
        <strain evidence="6">LMG 28154</strain>
    </source>
</reference>
<dbReference type="InterPro" id="IPR029510">
    <property type="entry name" value="Ald_DH_CS_GLU"/>
</dbReference>
<feature type="domain" description="Aldehyde dehydrogenase" evidence="5">
    <location>
        <begin position="35"/>
        <end position="497"/>
    </location>
</feature>
<dbReference type="InterPro" id="IPR016163">
    <property type="entry name" value="Ald_DH_C"/>
</dbReference>
<dbReference type="FunFam" id="3.40.605.10:FF:000007">
    <property type="entry name" value="NAD/NADP-dependent betaine aldehyde dehydrogenase"/>
    <property type="match status" value="1"/>
</dbReference>
<evidence type="ECO:0000313" key="7">
    <source>
        <dbReference type="Proteomes" id="UP000198460"/>
    </source>
</evidence>
<dbReference type="Gene3D" id="3.40.605.10">
    <property type="entry name" value="Aldehyde Dehydrogenase, Chain A, domain 1"/>
    <property type="match status" value="1"/>
</dbReference>
<evidence type="ECO:0000256" key="1">
    <source>
        <dbReference type="ARBA" id="ARBA00009986"/>
    </source>
</evidence>
<evidence type="ECO:0000256" key="2">
    <source>
        <dbReference type="ARBA" id="ARBA00023002"/>
    </source>
</evidence>
<dbReference type="EC" id="1.2.1.39" evidence="6"/>
<dbReference type="PANTHER" id="PTHR11699">
    <property type="entry name" value="ALDEHYDE DEHYDROGENASE-RELATED"/>
    <property type="match status" value="1"/>
</dbReference>
<keyword evidence="2 4" id="KW-0560">Oxidoreductase</keyword>
<dbReference type="InterPro" id="IPR015590">
    <property type="entry name" value="Aldehyde_DH_dom"/>
</dbReference>
<feature type="active site" evidence="3">
    <location>
        <position position="274"/>
    </location>
</feature>
<gene>
    <name evidence="6" type="ORF">BSIN_3693</name>
</gene>
<evidence type="ECO:0000256" key="3">
    <source>
        <dbReference type="PROSITE-ProRule" id="PRU10007"/>
    </source>
</evidence>